<name>A0A9C7UTN3_9RHOD</name>
<reference evidence="2" key="1">
    <citation type="journal article" date="2022" name="Proc. Natl. Acad. Sci. U.S.A.">
        <title>Life cycle and functional genomics of the unicellular red alga Galdieria for elucidating algal and plant evolution and industrial use.</title>
        <authorList>
            <person name="Hirooka S."/>
            <person name="Itabashi T."/>
            <person name="Ichinose T.M."/>
            <person name="Onuma R."/>
            <person name="Fujiwara T."/>
            <person name="Yamashita S."/>
            <person name="Jong L.W."/>
            <person name="Tomita R."/>
            <person name="Iwane A.H."/>
            <person name="Miyagishima S.Y."/>
        </authorList>
    </citation>
    <scope>NUCLEOTIDE SEQUENCE</scope>
    <source>
        <strain evidence="2">NBRC 102759</strain>
    </source>
</reference>
<dbReference type="AlphaFoldDB" id="A0A9C7UTN3"/>
<keyword evidence="1" id="KW-1133">Transmembrane helix</keyword>
<gene>
    <name evidence="2" type="ORF">GpartN1_g6814.t1</name>
</gene>
<reference evidence="2" key="2">
    <citation type="submission" date="2022-01" db="EMBL/GenBank/DDBJ databases">
        <authorList>
            <person name="Hirooka S."/>
            <person name="Miyagishima S.Y."/>
        </authorList>
    </citation>
    <scope>NUCLEOTIDE SEQUENCE</scope>
    <source>
        <strain evidence="2">NBRC 102759</strain>
    </source>
</reference>
<organism evidence="2 3">
    <name type="scientific">Galdieria partita</name>
    <dbReference type="NCBI Taxonomy" id="83374"/>
    <lineage>
        <taxon>Eukaryota</taxon>
        <taxon>Rhodophyta</taxon>
        <taxon>Bangiophyceae</taxon>
        <taxon>Galdieriales</taxon>
        <taxon>Galdieriaceae</taxon>
        <taxon>Galdieria</taxon>
    </lineage>
</organism>
<protein>
    <submittedName>
        <fullName evidence="2">Uncharacterized protein</fullName>
    </submittedName>
</protein>
<sequence length="154" mass="17928">MCAFAPVRLKSFFQNDVVEKSSEESLSVLRNGLVSSTGRLTESSALLRPQFFYWEWWLPPVAEEDNIVEAHRWTRCWKVAVLCVLSFIFFFYFWWKSLFLLGTIARLMTIVAVCILLFFLSNYSVLNTKAGFKSVELNDVKTESPSDYYRPVPQ</sequence>
<keyword evidence="3" id="KW-1185">Reference proteome</keyword>
<evidence type="ECO:0000256" key="1">
    <source>
        <dbReference type="SAM" id="Phobius"/>
    </source>
</evidence>
<feature type="transmembrane region" description="Helical" evidence="1">
    <location>
        <begin position="107"/>
        <end position="126"/>
    </location>
</feature>
<dbReference type="EMBL" id="BQMJ01000063">
    <property type="protein sequence ID" value="GJQ15023.1"/>
    <property type="molecule type" value="Genomic_DNA"/>
</dbReference>
<feature type="transmembrane region" description="Helical" evidence="1">
    <location>
        <begin position="76"/>
        <end position="95"/>
    </location>
</feature>
<evidence type="ECO:0000313" key="2">
    <source>
        <dbReference type="EMBL" id="GJQ15023.1"/>
    </source>
</evidence>
<proteinExistence type="predicted"/>
<keyword evidence="1" id="KW-0812">Transmembrane</keyword>
<keyword evidence="1" id="KW-0472">Membrane</keyword>
<comment type="caution">
    <text evidence="2">The sequence shown here is derived from an EMBL/GenBank/DDBJ whole genome shotgun (WGS) entry which is preliminary data.</text>
</comment>
<accession>A0A9C7UTN3</accession>
<dbReference type="Proteomes" id="UP001061958">
    <property type="component" value="Unassembled WGS sequence"/>
</dbReference>
<evidence type="ECO:0000313" key="3">
    <source>
        <dbReference type="Proteomes" id="UP001061958"/>
    </source>
</evidence>